<dbReference type="Pfam" id="PF08615">
    <property type="entry name" value="RNase_H2_suC"/>
    <property type="match status" value="1"/>
</dbReference>
<reference evidence="1 2" key="1">
    <citation type="journal article" date="2023" name="Elife">
        <title>Identification of key yeast species and microbe-microbe interactions impacting larval growth of Drosophila in the wild.</title>
        <authorList>
            <person name="Mure A."/>
            <person name="Sugiura Y."/>
            <person name="Maeda R."/>
            <person name="Honda K."/>
            <person name="Sakurai N."/>
            <person name="Takahashi Y."/>
            <person name="Watada M."/>
            <person name="Katoh T."/>
            <person name="Gotoh A."/>
            <person name="Gotoh Y."/>
            <person name="Taniguchi I."/>
            <person name="Nakamura K."/>
            <person name="Hayashi T."/>
            <person name="Katayama T."/>
            <person name="Uemura T."/>
            <person name="Hattori Y."/>
        </authorList>
    </citation>
    <scope>NUCLEOTIDE SEQUENCE [LARGE SCALE GENOMIC DNA]</scope>
    <source>
        <strain evidence="1 2">SC-9</strain>
    </source>
</reference>
<name>A0AAV5QHF1_9ASCO</name>
<proteinExistence type="predicted"/>
<comment type="caution">
    <text evidence="1">The sequence shown here is derived from an EMBL/GenBank/DDBJ whole genome shotgun (WGS) entry which is preliminary data.</text>
</comment>
<dbReference type="RefSeq" id="XP_064851057.1">
    <property type="nucleotide sequence ID" value="XM_064994985.1"/>
</dbReference>
<protein>
    <submittedName>
        <fullName evidence="1">Uncharacterized protein</fullName>
    </submittedName>
</protein>
<dbReference type="GO" id="GO:0006401">
    <property type="term" value="P:RNA catabolic process"/>
    <property type="evidence" value="ECO:0007669"/>
    <property type="project" value="InterPro"/>
</dbReference>
<keyword evidence="2" id="KW-1185">Reference proteome</keyword>
<dbReference type="Proteomes" id="UP001360560">
    <property type="component" value="Unassembled WGS sequence"/>
</dbReference>
<dbReference type="GO" id="GO:0032299">
    <property type="term" value="C:ribonuclease H2 complex"/>
    <property type="evidence" value="ECO:0007669"/>
    <property type="project" value="InterPro"/>
</dbReference>
<dbReference type="Gene3D" id="2.40.128.680">
    <property type="match status" value="1"/>
</dbReference>
<dbReference type="EMBL" id="BTFZ01000002">
    <property type="protein sequence ID" value="GMM34057.1"/>
    <property type="molecule type" value="Genomic_DNA"/>
</dbReference>
<dbReference type="InterPro" id="IPR013924">
    <property type="entry name" value="RNase_H2_suC"/>
</dbReference>
<dbReference type="AlphaFoldDB" id="A0AAV5QHF1"/>
<evidence type="ECO:0000313" key="2">
    <source>
        <dbReference type="Proteomes" id="UP001360560"/>
    </source>
</evidence>
<accession>A0AAV5QHF1</accession>
<dbReference type="GeneID" id="90072036"/>
<evidence type="ECO:0000313" key="1">
    <source>
        <dbReference type="EMBL" id="GMM34057.1"/>
    </source>
</evidence>
<gene>
    <name evidence="1" type="ORF">DASC09_013820</name>
</gene>
<sequence>MSMNYEDPLIVNVLPCLVKTNGEESMDLWKQTNTKFNGESTPILTADASEIKGDQFYAIYKEKKLFAEGSDQSKVHKTYFRGRKFFGEHLGLDKSKYQIALFESSNVPDSETKQKQSQLLKKADVEDIMIWEHEKTPGDSLKTGYNFQNQWFDVKEMLDVSEVIHE</sequence>
<organism evidence="1 2">
    <name type="scientific">Saccharomycopsis crataegensis</name>
    <dbReference type="NCBI Taxonomy" id="43959"/>
    <lineage>
        <taxon>Eukaryota</taxon>
        <taxon>Fungi</taxon>
        <taxon>Dikarya</taxon>
        <taxon>Ascomycota</taxon>
        <taxon>Saccharomycotina</taxon>
        <taxon>Saccharomycetes</taxon>
        <taxon>Saccharomycopsidaceae</taxon>
        <taxon>Saccharomycopsis</taxon>
    </lineage>
</organism>